<dbReference type="AlphaFoldDB" id="A0A167XJS7"/>
<proteinExistence type="inferred from homology"/>
<evidence type="ECO:0000313" key="6">
    <source>
        <dbReference type="Proteomes" id="UP000078544"/>
    </source>
</evidence>
<comment type="similarity">
    <text evidence="1">Belongs to the eukaryotic ribosomal protein eL24 family.</text>
</comment>
<dbReference type="InterPro" id="IPR056366">
    <property type="entry name" value="Ribosomal_eL24"/>
</dbReference>
<dbReference type="GO" id="GO:0003735">
    <property type="term" value="F:structural constituent of ribosome"/>
    <property type="evidence" value="ECO:0007669"/>
    <property type="project" value="InterPro"/>
</dbReference>
<dbReference type="InterPro" id="IPR000988">
    <property type="entry name" value="Ribosomal_eL24-rel_N"/>
</dbReference>
<feature type="domain" description="TRASH" evidence="4">
    <location>
        <begin position="6"/>
        <end position="44"/>
    </location>
</feature>
<dbReference type="SMART" id="SM00746">
    <property type="entry name" value="TRASH"/>
    <property type="match status" value="1"/>
</dbReference>
<dbReference type="OrthoDB" id="10262490at2759"/>
<dbReference type="InterPro" id="IPR011017">
    <property type="entry name" value="TRASH_dom"/>
</dbReference>
<evidence type="ECO:0000259" key="4">
    <source>
        <dbReference type="SMART" id="SM00746"/>
    </source>
</evidence>
<dbReference type="Proteomes" id="UP000078544">
    <property type="component" value="Unassembled WGS sequence"/>
</dbReference>
<dbReference type="FunFam" id="2.30.170.20:FF:000001">
    <property type="entry name" value="probable ribosome biogenesis protein RLP24"/>
    <property type="match status" value="1"/>
</dbReference>
<dbReference type="GO" id="GO:0005840">
    <property type="term" value="C:ribosome"/>
    <property type="evidence" value="ECO:0007669"/>
    <property type="project" value="UniProtKB-KW"/>
</dbReference>
<dbReference type="GO" id="GO:0005730">
    <property type="term" value="C:nucleolus"/>
    <property type="evidence" value="ECO:0007669"/>
    <property type="project" value="EnsemblFungi"/>
</dbReference>
<evidence type="ECO:0000256" key="2">
    <source>
        <dbReference type="ARBA" id="ARBA00018397"/>
    </source>
</evidence>
<dbReference type="EMBL" id="AZGY01000022">
    <property type="protein sequence ID" value="KZZ90169.1"/>
    <property type="molecule type" value="Genomic_DNA"/>
</dbReference>
<sequence>MRIEDCCYCGRPTYPSKGITFNRLDGKSFRFCRSKCHANFKKKRNPRKLKWTKAYRRNAGKEMVVDSTLLFNARRNEPVRYNRELVAKTLVAMQRISEIRSRRERVFYKKRMAGRRERELATARKLVAENQHLLPRMRGSEKRRLAELAAEQGVDVDELEAEHLQTAKNDVKLFGGEKRRLKVRTDGSLEEENAMDMD</sequence>
<organism evidence="5 6">
    <name type="scientific">Moelleriella libera RCEF 2490</name>
    <dbReference type="NCBI Taxonomy" id="1081109"/>
    <lineage>
        <taxon>Eukaryota</taxon>
        <taxon>Fungi</taxon>
        <taxon>Dikarya</taxon>
        <taxon>Ascomycota</taxon>
        <taxon>Pezizomycotina</taxon>
        <taxon>Sordariomycetes</taxon>
        <taxon>Hypocreomycetidae</taxon>
        <taxon>Hypocreales</taxon>
        <taxon>Clavicipitaceae</taxon>
        <taxon>Moelleriella</taxon>
    </lineage>
</organism>
<keyword evidence="5" id="KW-0687">Ribonucleoprotein</keyword>
<dbReference type="GO" id="GO:0051117">
    <property type="term" value="F:ATPase binding"/>
    <property type="evidence" value="ECO:0007669"/>
    <property type="project" value="EnsemblFungi"/>
</dbReference>
<accession>A0A167XJS7</accession>
<evidence type="ECO:0000256" key="1">
    <source>
        <dbReference type="ARBA" id="ARBA00005647"/>
    </source>
</evidence>
<dbReference type="GO" id="GO:1902626">
    <property type="term" value="P:assembly of large subunit precursor of preribosome"/>
    <property type="evidence" value="ECO:0007669"/>
    <property type="project" value="EnsemblFungi"/>
</dbReference>
<dbReference type="Gene3D" id="2.30.170.20">
    <property type="entry name" value="Ribosomal protein L24e"/>
    <property type="match status" value="1"/>
</dbReference>
<dbReference type="GO" id="GO:0030687">
    <property type="term" value="C:preribosome, large subunit precursor"/>
    <property type="evidence" value="ECO:0007669"/>
    <property type="project" value="EnsemblFungi"/>
</dbReference>
<keyword evidence="3" id="KW-0690">Ribosome biogenesis</keyword>
<keyword evidence="6" id="KW-1185">Reference proteome</keyword>
<dbReference type="PANTHER" id="PTHR10792">
    <property type="entry name" value="60S RIBOSOMAL PROTEIN L24"/>
    <property type="match status" value="1"/>
</dbReference>
<keyword evidence="5" id="KW-0689">Ribosomal protein</keyword>
<dbReference type="STRING" id="1081109.A0A167XJS7"/>
<reference evidence="5 6" key="1">
    <citation type="journal article" date="2016" name="Genome Biol. Evol.">
        <title>Divergent and convergent evolution of fungal pathogenicity.</title>
        <authorList>
            <person name="Shang Y."/>
            <person name="Xiao G."/>
            <person name="Zheng P."/>
            <person name="Cen K."/>
            <person name="Zhan S."/>
            <person name="Wang C."/>
        </authorList>
    </citation>
    <scope>NUCLEOTIDE SEQUENCE [LARGE SCALE GENOMIC DNA]</scope>
    <source>
        <strain evidence="5 6">RCEF 2490</strain>
    </source>
</reference>
<dbReference type="Pfam" id="PF01246">
    <property type="entry name" value="Ribosomal_L24e"/>
    <property type="match status" value="1"/>
</dbReference>
<gene>
    <name evidence="5" type="ORF">AAL_07270</name>
</gene>
<dbReference type="PANTHER" id="PTHR10792:SF8">
    <property type="entry name" value="RIBOSOME BIOGENESIS PROTEIN RLP24-RELATED"/>
    <property type="match status" value="1"/>
</dbReference>
<evidence type="ECO:0000313" key="5">
    <source>
        <dbReference type="EMBL" id="KZZ90169.1"/>
    </source>
</evidence>
<dbReference type="SUPFAM" id="SSF57716">
    <property type="entry name" value="Glucocorticoid receptor-like (DNA-binding domain)"/>
    <property type="match status" value="1"/>
</dbReference>
<dbReference type="GO" id="GO:0001671">
    <property type="term" value="F:ATPase activator activity"/>
    <property type="evidence" value="ECO:0007669"/>
    <property type="project" value="EnsemblFungi"/>
</dbReference>
<comment type="caution">
    <text evidence="5">The sequence shown here is derived from an EMBL/GenBank/DDBJ whole genome shotgun (WGS) entry which is preliminary data.</text>
</comment>
<dbReference type="InterPro" id="IPR038630">
    <property type="entry name" value="L24e/L24_sf"/>
</dbReference>
<name>A0A167XJS7_9HYPO</name>
<evidence type="ECO:0000256" key="3">
    <source>
        <dbReference type="ARBA" id="ARBA00022517"/>
    </source>
</evidence>
<dbReference type="CDD" id="cd00472">
    <property type="entry name" value="Ribosomal_L24e_L24"/>
    <property type="match status" value="1"/>
</dbReference>
<protein>
    <recommendedName>
        <fullName evidence="2">Ribosome biogenesis protein RLP24</fullName>
    </recommendedName>
</protein>